<dbReference type="NCBIfam" id="TIGR01221">
    <property type="entry name" value="rmlC"/>
    <property type="match status" value="1"/>
</dbReference>
<evidence type="ECO:0000256" key="7">
    <source>
        <dbReference type="RuleBase" id="RU364069"/>
    </source>
</evidence>
<evidence type="ECO:0000256" key="3">
    <source>
        <dbReference type="ARBA" id="ARBA00012098"/>
    </source>
</evidence>
<dbReference type="GO" id="GO:0008830">
    <property type="term" value="F:dTDP-4-dehydrorhamnose 3,5-epimerase activity"/>
    <property type="evidence" value="ECO:0007669"/>
    <property type="project" value="UniProtKB-UniRule"/>
</dbReference>
<dbReference type="PANTHER" id="PTHR21047">
    <property type="entry name" value="DTDP-6-DEOXY-D-GLUCOSE-3,5 EPIMERASE"/>
    <property type="match status" value="1"/>
</dbReference>
<comment type="caution">
    <text evidence="8">The sequence shown here is derived from an EMBL/GenBank/DDBJ whole genome shotgun (WGS) entry which is preliminary data.</text>
</comment>
<dbReference type="CDD" id="cd00438">
    <property type="entry name" value="cupin_RmlC"/>
    <property type="match status" value="1"/>
</dbReference>
<dbReference type="SUPFAM" id="SSF51182">
    <property type="entry name" value="RmlC-like cupins"/>
    <property type="match status" value="1"/>
</dbReference>
<keyword evidence="9" id="KW-1185">Reference proteome</keyword>
<evidence type="ECO:0000313" key="8">
    <source>
        <dbReference type="EMBL" id="KAB7652477.1"/>
    </source>
</evidence>
<dbReference type="GO" id="GO:0005829">
    <property type="term" value="C:cytosol"/>
    <property type="evidence" value="ECO:0007669"/>
    <property type="project" value="TreeGrafter"/>
</dbReference>
<comment type="pathway">
    <text evidence="7">Carbohydrate biosynthesis; dTDP-L-rhamnose biosynthesis.</text>
</comment>
<feature type="active site" description="Proton acceptor" evidence="5">
    <location>
        <position position="60"/>
    </location>
</feature>
<dbReference type="InterPro" id="IPR011051">
    <property type="entry name" value="RmlC_Cupin_sf"/>
</dbReference>
<sequence>MTPLGSGGLLLIEPPVYQDERGEFFESWNERTFAGLGIPVRFVQDNQSLSLRRGTLRGIHFQTGGFAQAKLIRCTSGAIQDAAVDLRKESPDYLRVFTVDLSADDVRMLFIPRGFGHGFLTLADHTIVQYKADAFYEPGSEGSIRWDDPVLGIDWKLPEGMTPILSQKDAAAPYLRSISKNPA</sequence>
<dbReference type="InterPro" id="IPR014710">
    <property type="entry name" value="RmlC-like_jellyroll"/>
</dbReference>
<organism evidence="8 9">
    <name type="scientific">Sutterella seckii</name>
    <dbReference type="NCBI Taxonomy" id="1944635"/>
    <lineage>
        <taxon>Bacteria</taxon>
        <taxon>Pseudomonadati</taxon>
        <taxon>Pseudomonadota</taxon>
        <taxon>Betaproteobacteria</taxon>
        <taxon>Burkholderiales</taxon>
        <taxon>Sutterellaceae</taxon>
        <taxon>Sutterella</taxon>
    </lineage>
</organism>
<dbReference type="Pfam" id="PF00908">
    <property type="entry name" value="dTDP_sugar_isom"/>
    <property type="match status" value="1"/>
</dbReference>
<feature type="site" description="Participates in a stacking interaction with the thymidine ring of dTDP-4-oxo-6-deoxyglucose" evidence="6">
    <location>
        <position position="136"/>
    </location>
</feature>
<feature type="active site" description="Proton donor" evidence="5">
    <location>
        <position position="130"/>
    </location>
</feature>
<evidence type="ECO:0000256" key="4">
    <source>
        <dbReference type="ARBA" id="ARBA00019595"/>
    </source>
</evidence>
<evidence type="ECO:0000256" key="6">
    <source>
        <dbReference type="PIRSR" id="PIRSR600888-3"/>
    </source>
</evidence>
<dbReference type="GO" id="GO:0000271">
    <property type="term" value="P:polysaccharide biosynthetic process"/>
    <property type="evidence" value="ECO:0007669"/>
    <property type="project" value="TreeGrafter"/>
</dbReference>
<dbReference type="Proteomes" id="UP000469462">
    <property type="component" value="Unassembled WGS sequence"/>
</dbReference>
<comment type="subunit">
    <text evidence="7">Homodimer.</text>
</comment>
<comment type="catalytic activity">
    <reaction evidence="1 7">
        <text>dTDP-4-dehydro-6-deoxy-alpha-D-glucose = dTDP-4-dehydro-beta-L-rhamnose</text>
        <dbReference type="Rhea" id="RHEA:16969"/>
        <dbReference type="ChEBI" id="CHEBI:57649"/>
        <dbReference type="ChEBI" id="CHEBI:62830"/>
        <dbReference type="EC" id="5.1.3.13"/>
    </reaction>
</comment>
<proteinExistence type="inferred from homology"/>
<comment type="similarity">
    <text evidence="7">Belongs to the dTDP-4-dehydrorhamnose 3,5-epimerase family.</text>
</comment>
<name>A0AAI9SDI0_9BURK</name>
<evidence type="ECO:0000256" key="2">
    <source>
        <dbReference type="ARBA" id="ARBA00001997"/>
    </source>
</evidence>
<evidence type="ECO:0000256" key="5">
    <source>
        <dbReference type="PIRSR" id="PIRSR600888-1"/>
    </source>
</evidence>
<protein>
    <recommendedName>
        <fullName evidence="4 7">dTDP-4-dehydrorhamnose 3,5-epimerase</fullName>
        <ecNumber evidence="3 7">5.1.3.13</ecNumber>
    </recommendedName>
    <alternativeName>
        <fullName evidence="7">Thymidine diphospho-4-keto-rhamnose 3,5-epimerase</fullName>
    </alternativeName>
</protein>
<dbReference type="Gene3D" id="2.60.120.10">
    <property type="entry name" value="Jelly Rolls"/>
    <property type="match status" value="1"/>
</dbReference>
<comment type="function">
    <text evidence="2 7">Catalyzes the epimerization of the C3' and C5'positions of dTDP-6-deoxy-D-xylo-4-hexulose, forming dTDP-6-deoxy-L-lyxo-4-hexulose.</text>
</comment>
<keyword evidence="7 8" id="KW-0413">Isomerase</keyword>
<dbReference type="GO" id="GO:0019305">
    <property type="term" value="P:dTDP-rhamnose biosynthetic process"/>
    <property type="evidence" value="ECO:0007669"/>
    <property type="project" value="UniProtKB-UniRule"/>
</dbReference>
<evidence type="ECO:0000256" key="1">
    <source>
        <dbReference type="ARBA" id="ARBA00001298"/>
    </source>
</evidence>
<reference evidence="8 9" key="1">
    <citation type="submission" date="2019-10" db="EMBL/GenBank/DDBJ databases">
        <title>Genome diversity of Sutterella seckii.</title>
        <authorList>
            <person name="Chaplin A.V."/>
            <person name="Sokolova S.R."/>
            <person name="Mosin K.A."/>
            <person name="Ivanova E.L."/>
            <person name="Kochetkova T.O."/>
            <person name="Goltsov A.Y."/>
            <person name="Trofimov D.Y."/>
            <person name="Efimov B.A."/>
        </authorList>
    </citation>
    <scope>NUCLEOTIDE SEQUENCE [LARGE SCALE GENOMIC DNA]</scope>
    <source>
        <strain evidence="8 9">ASD3426</strain>
    </source>
</reference>
<dbReference type="EMBL" id="WEHW01000003">
    <property type="protein sequence ID" value="KAB7652477.1"/>
    <property type="molecule type" value="Genomic_DNA"/>
</dbReference>
<dbReference type="EC" id="5.1.3.13" evidence="3 7"/>
<dbReference type="InterPro" id="IPR000888">
    <property type="entry name" value="RmlC-like"/>
</dbReference>
<gene>
    <name evidence="8" type="primary">rfbC</name>
    <name evidence="8" type="ORF">GBM96_02120</name>
</gene>
<dbReference type="AlphaFoldDB" id="A0AAI9SDI0"/>
<accession>A0AAI9SDI0</accession>
<dbReference type="PANTHER" id="PTHR21047:SF2">
    <property type="entry name" value="THYMIDINE DIPHOSPHO-4-KETO-RHAMNOSE 3,5-EPIMERASE"/>
    <property type="match status" value="1"/>
</dbReference>
<evidence type="ECO:0000313" key="9">
    <source>
        <dbReference type="Proteomes" id="UP000469462"/>
    </source>
</evidence>